<evidence type="ECO:0000313" key="2">
    <source>
        <dbReference type="Proteomes" id="UP000219440"/>
    </source>
</evidence>
<dbReference type="EMBL" id="OCST01000001">
    <property type="protein sequence ID" value="SOE50237.1"/>
    <property type="molecule type" value="Genomic_DNA"/>
</dbReference>
<dbReference type="Pfam" id="PF04978">
    <property type="entry name" value="MST"/>
    <property type="match status" value="1"/>
</dbReference>
<dbReference type="RefSeq" id="WP_097059507.1">
    <property type="nucleotide sequence ID" value="NZ_BMLC01000002.1"/>
</dbReference>
<dbReference type="Gene3D" id="1.20.120.450">
    <property type="entry name" value="dinb family like domain"/>
    <property type="match status" value="1"/>
</dbReference>
<evidence type="ECO:0000313" key="1">
    <source>
        <dbReference type="EMBL" id="SOE50237.1"/>
    </source>
</evidence>
<dbReference type="SUPFAM" id="SSF109854">
    <property type="entry name" value="DinB/YfiT-like putative metalloenzymes"/>
    <property type="match status" value="1"/>
</dbReference>
<dbReference type="InterPro" id="IPR034660">
    <property type="entry name" value="DinB/YfiT-like"/>
</dbReference>
<dbReference type="OrthoDB" id="2363925at2"/>
<proteinExistence type="predicted"/>
<dbReference type="AlphaFoldDB" id="A0A2C8YIJ6"/>
<sequence length="165" mass="17930">MRLTHSFTRIPPIIGKAIADLSSEQFAYRPASGTNTIAWLAWHSARGQDVQIADLADTTEQIWTVSGWYGRFALPFGPDEMGYGMSQGEVTRVIATEALVNGYLTAGTEASIAYLGELSAVNLDEVIDPNWNPPVTRGARLVSVINDCLQHAGQASYARGMLDRT</sequence>
<dbReference type="Proteomes" id="UP000219440">
    <property type="component" value="Unassembled WGS sequence"/>
</dbReference>
<gene>
    <name evidence="1" type="ORF">SAMN06296378_0357</name>
</gene>
<name>A0A2C8YIJ6_9MICO</name>
<dbReference type="NCBIfam" id="NF047843">
    <property type="entry name" value="MST_Rv0443"/>
    <property type="match status" value="1"/>
</dbReference>
<organism evidence="1 2">
    <name type="scientific">Salinibacterium xinjiangense</name>
    <dbReference type="NCBI Taxonomy" id="386302"/>
    <lineage>
        <taxon>Bacteria</taxon>
        <taxon>Bacillati</taxon>
        <taxon>Actinomycetota</taxon>
        <taxon>Actinomycetes</taxon>
        <taxon>Micrococcales</taxon>
        <taxon>Microbacteriaceae</taxon>
        <taxon>Salinibacterium</taxon>
    </lineage>
</organism>
<accession>A0A2C8YIJ6</accession>
<dbReference type="InterPro" id="IPR007061">
    <property type="entry name" value="MST-like"/>
</dbReference>
<reference evidence="1 2" key="1">
    <citation type="submission" date="2017-09" db="EMBL/GenBank/DDBJ databases">
        <authorList>
            <person name="Ehlers B."/>
            <person name="Leendertz F.H."/>
        </authorList>
    </citation>
    <scope>NUCLEOTIDE SEQUENCE [LARGE SCALE GENOMIC DNA]</scope>
    <source>
        <strain evidence="1 2">CGMCC 1.05381</strain>
    </source>
</reference>
<keyword evidence="2" id="KW-1185">Reference proteome</keyword>
<protein>
    <submittedName>
        <fullName evidence="1">Uncharacterized damage-inducible protein DinB (Forms a four-helix bundle)</fullName>
    </submittedName>
</protein>